<dbReference type="PANTHER" id="PTHR42103:SF2">
    <property type="entry name" value="AB HYDROLASE-1 DOMAIN-CONTAINING PROTEIN"/>
    <property type="match status" value="1"/>
</dbReference>
<feature type="domain" description="Xaa-Pro dipeptidyl-peptidase-like" evidence="2">
    <location>
        <begin position="83"/>
        <end position="219"/>
    </location>
</feature>
<keyword evidence="4" id="KW-1185">Reference proteome</keyword>
<dbReference type="AlphaFoldDB" id="Q9A759"/>
<evidence type="ECO:0000313" key="4">
    <source>
        <dbReference type="Proteomes" id="UP000001816"/>
    </source>
</evidence>
<accession>Q9A759</accession>
<reference evidence="3 4" key="1">
    <citation type="journal article" date="2001" name="Proc. Natl. Acad. Sci. U.S.A.">
        <title>Complete genome sequence of Caulobacter crescentus.</title>
        <authorList>
            <person name="Nierman W.C."/>
            <person name="Feldblyum T.V."/>
            <person name="Laub M.T."/>
            <person name="Paulsen I.T."/>
            <person name="Nelson K.E."/>
            <person name="Eisen J.A."/>
            <person name="Heidelberg J.F."/>
            <person name="Alley M.R."/>
            <person name="Ohta N."/>
            <person name="Maddock J.R."/>
            <person name="Potocka I."/>
            <person name="Nelson W.C."/>
            <person name="Newton A."/>
            <person name="Stephens C."/>
            <person name="Phadke N.D."/>
            <person name="Ely B."/>
            <person name="DeBoy R.T."/>
            <person name="Dodson R.J."/>
            <person name="Durkin A.S."/>
            <person name="Gwinn M.L."/>
            <person name="Haft D.H."/>
            <person name="Kolonay J.F."/>
            <person name="Smit J."/>
            <person name="Craven M.B."/>
            <person name="Khouri H."/>
            <person name="Shetty J."/>
            <person name="Berry K."/>
            <person name="Utterback T."/>
            <person name="Tran K."/>
            <person name="Wolf A."/>
            <person name="Vamathevan J."/>
            <person name="Ermolaeva M."/>
            <person name="White O."/>
            <person name="Salzberg S.L."/>
            <person name="Venter J.C."/>
            <person name="Shapiro L."/>
            <person name="Fraser C.M."/>
        </authorList>
    </citation>
    <scope>NUCLEOTIDE SEQUENCE [LARGE SCALE GENOMIC DNA]</scope>
    <source>
        <strain evidence="4">ATCC 19089 / CB15</strain>
    </source>
</reference>
<organism evidence="3 4">
    <name type="scientific">Caulobacter vibrioides (strain ATCC 19089 / CIP 103742 / CB 15)</name>
    <name type="common">Caulobacter crescentus</name>
    <dbReference type="NCBI Taxonomy" id="190650"/>
    <lineage>
        <taxon>Bacteria</taxon>
        <taxon>Pseudomonadati</taxon>
        <taxon>Pseudomonadota</taxon>
        <taxon>Alphaproteobacteria</taxon>
        <taxon>Caulobacterales</taxon>
        <taxon>Caulobacteraceae</taxon>
        <taxon>Caulobacter</taxon>
    </lineage>
</organism>
<dbReference type="KEGG" id="ccr:CC_1867"/>
<dbReference type="Pfam" id="PF02129">
    <property type="entry name" value="Peptidase_S15"/>
    <property type="match status" value="1"/>
</dbReference>
<dbReference type="HOGENOM" id="CLU_086287_0_0_5"/>
<dbReference type="EMBL" id="AE005673">
    <property type="protein sequence ID" value="AAK23842.1"/>
    <property type="molecule type" value="Genomic_DNA"/>
</dbReference>
<dbReference type="SMR" id="Q9A759"/>
<dbReference type="STRING" id="190650.CC_1867"/>
<dbReference type="BioCyc" id="CAULO:CC1867-MONOMER"/>
<dbReference type="EnsemblBacteria" id="AAK23842">
    <property type="protein sequence ID" value="AAK23842"/>
    <property type="gene ID" value="CC_1867"/>
</dbReference>
<dbReference type="InterPro" id="IPR000383">
    <property type="entry name" value="Xaa-Pro-like_dom"/>
</dbReference>
<name>Q9A759_CAUVC</name>
<gene>
    <name evidence="3" type="ordered locus">CC_1867</name>
</gene>
<evidence type="ECO:0000259" key="2">
    <source>
        <dbReference type="Pfam" id="PF02129"/>
    </source>
</evidence>
<protein>
    <recommendedName>
        <fullName evidence="2">Xaa-Pro dipeptidyl-peptidase-like domain-containing protein</fullName>
    </recommendedName>
</protein>
<feature type="region of interest" description="Disordered" evidence="1">
    <location>
        <begin position="46"/>
        <end position="68"/>
    </location>
</feature>
<dbReference type="eggNOG" id="COG2945">
    <property type="taxonomic scope" value="Bacteria"/>
</dbReference>
<evidence type="ECO:0000313" key="3">
    <source>
        <dbReference type="EMBL" id="AAK23842.1"/>
    </source>
</evidence>
<sequence length="281" mass="31054">MVLRRISLTPCRFRAHRLLRVLQAATSRADHLSALRLRFRKTKRGGQVFRPLKSRAPPSPAEGDDMPDVILTGASGRIEGRYSPGKTETAPIALILHPHPKAGGHMNHPVSVQLYHLFMKRGFATLRFNFRGVGRSQGEFDAGIGELADAATALDWLQTSNPAASQTWVAGFDFGAYIGMQLLMRRPETDGFISVSPPTNMYDFSFLAPCPASGLFLTGSADTITPPVEVERVVTKLRTQKGITIDYEVIDKATHFWAEHLPSVEKSVSDYLDKRLAENPI</sequence>
<dbReference type="ESTHER" id="caucr-CC1867">
    <property type="family name" value="Atu1826-like"/>
</dbReference>
<evidence type="ECO:0000256" key="1">
    <source>
        <dbReference type="SAM" id="MobiDB-lite"/>
    </source>
</evidence>
<dbReference type="PIR" id="F87480">
    <property type="entry name" value="F87480"/>
</dbReference>
<dbReference type="GO" id="GO:0016787">
    <property type="term" value="F:hydrolase activity"/>
    <property type="evidence" value="ECO:0007669"/>
    <property type="project" value="InterPro"/>
</dbReference>
<dbReference type="InterPro" id="IPR029058">
    <property type="entry name" value="AB_hydrolase_fold"/>
</dbReference>
<dbReference type="Gene3D" id="3.40.50.1820">
    <property type="entry name" value="alpha/beta hydrolase"/>
    <property type="match status" value="1"/>
</dbReference>
<dbReference type="Proteomes" id="UP000001816">
    <property type="component" value="Chromosome"/>
</dbReference>
<proteinExistence type="predicted"/>
<dbReference type="SUPFAM" id="SSF53474">
    <property type="entry name" value="alpha/beta-Hydrolases"/>
    <property type="match status" value="1"/>
</dbReference>
<dbReference type="PANTHER" id="PTHR42103">
    <property type="entry name" value="ALPHA/BETA-HYDROLASES SUPERFAMILY PROTEIN"/>
    <property type="match status" value="1"/>
</dbReference>
<dbReference type="PATRIC" id="fig|190650.5.peg.1885"/>